<protein>
    <submittedName>
        <fullName evidence="2">DNA-binding/iron metalloprotein/AP endonuclease domain protein</fullName>
    </submittedName>
</protein>
<gene>
    <name evidence="2" type="ORF">OESDEN_21934</name>
</gene>
<keyword evidence="2" id="KW-0540">Nuclease</keyword>
<feature type="domain" description="Gcp-like" evidence="1">
    <location>
        <begin position="2"/>
        <end position="107"/>
    </location>
</feature>
<dbReference type="Gene3D" id="3.30.420.40">
    <property type="match status" value="2"/>
</dbReference>
<dbReference type="OrthoDB" id="10259622at2759"/>
<dbReference type="EMBL" id="KN609768">
    <property type="protein sequence ID" value="KHJ78445.1"/>
    <property type="molecule type" value="Genomic_DNA"/>
</dbReference>
<evidence type="ECO:0000259" key="1">
    <source>
        <dbReference type="Pfam" id="PF00814"/>
    </source>
</evidence>
<accession>A0A0B1S5D0</accession>
<dbReference type="Pfam" id="PF00814">
    <property type="entry name" value="TsaD"/>
    <property type="match status" value="1"/>
</dbReference>
<sequence>MNFSQLKSAFLNLIRRSRTEDGFSVEDFCASAQHHVTRHIVSKLHNCLEYLRSSGQLSDMKHIVISGGVASNNYICNGISKLAQLHGLETVRVPQRLCTDNAEMVAWNGILCLRESSSDVHYYPDIPVTVYAHARFPIGTCCRELVPSKPRRKLGISTVHGDLPLKVFDKEELRKAAKASNPEVV</sequence>
<dbReference type="GO" id="GO:0004519">
    <property type="term" value="F:endonuclease activity"/>
    <property type="evidence" value="ECO:0007669"/>
    <property type="project" value="UniProtKB-KW"/>
</dbReference>
<keyword evidence="2" id="KW-0238">DNA-binding</keyword>
<evidence type="ECO:0000313" key="3">
    <source>
        <dbReference type="Proteomes" id="UP000053660"/>
    </source>
</evidence>
<dbReference type="InterPro" id="IPR043129">
    <property type="entry name" value="ATPase_NBD"/>
</dbReference>
<proteinExistence type="predicted"/>
<dbReference type="SUPFAM" id="SSF53067">
    <property type="entry name" value="Actin-like ATPase domain"/>
    <property type="match status" value="1"/>
</dbReference>
<dbReference type="AlphaFoldDB" id="A0A0B1S5D0"/>
<organism evidence="2 3">
    <name type="scientific">Oesophagostomum dentatum</name>
    <name type="common">Nodular worm</name>
    <dbReference type="NCBI Taxonomy" id="61180"/>
    <lineage>
        <taxon>Eukaryota</taxon>
        <taxon>Metazoa</taxon>
        <taxon>Ecdysozoa</taxon>
        <taxon>Nematoda</taxon>
        <taxon>Chromadorea</taxon>
        <taxon>Rhabditida</taxon>
        <taxon>Rhabditina</taxon>
        <taxon>Rhabditomorpha</taxon>
        <taxon>Strongyloidea</taxon>
        <taxon>Strongylidae</taxon>
        <taxon>Oesophagostomum</taxon>
    </lineage>
</organism>
<evidence type="ECO:0000313" key="2">
    <source>
        <dbReference type="EMBL" id="KHJ78445.1"/>
    </source>
</evidence>
<dbReference type="PANTHER" id="PTHR11735">
    <property type="entry name" value="TRNA N6-ADENOSINE THREONYLCARBAMOYLTRANSFERASE"/>
    <property type="match status" value="1"/>
</dbReference>
<dbReference type="InterPro" id="IPR000905">
    <property type="entry name" value="Gcp-like_dom"/>
</dbReference>
<dbReference type="Proteomes" id="UP000053660">
    <property type="component" value="Unassembled WGS sequence"/>
</dbReference>
<dbReference type="GO" id="GO:0005739">
    <property type="term" value="C:mitochondrion"/>
    <property type="evidence" value="ECO:0007669"/>
    <property type="project" value="TreeGrafter"/>
</dbReference>
<keyword evidence="3" id="KW-1185">Reference proteome</keyword>
<dbReference type="GO" id="GO:0003677">
    <property type="term" value="F:DNA binding"/>
    <property type="evidence" value="ECO:0007669"/>
    <property type="project" value="UniProtKB-KW"/>
</dbReference>
<reference evidence="2 3" key="1">
    <citation type="submission" date="2014-03" db="EMBL/GenBank/DDBJ databases">
        <title>Draft genome of the hookworm Oesophagostomum dentatum.</title>
        <authorList>
            <person name="Mitreva M."/>
        </authorList>
    </citation>
    <scope>NUCLEOTIDE SEQUENCE [LARGE SCALE GENOMIC DNA]</scope>
    <source>
        <strain evidence="2 3">OD-Hann</strain>
    </source>
</reference>
<keyword evidence="2" id="KW-0255">Endonuclease</keyword>
<name>A0A0B1S5D0_OESDE</name>
<keyword evidence="2" id="KW-0378">Hydrolase</keyword>
<dbReference type="PANTHER" id="PTHR11735:SF6">
    <property type="entry name" value="TRNA N6-ADENOSINE THREONYLCARBAMOYLTRANSFERASE, MITOCHONDRIAL"/>
    <property type="match status" value="1"/>
</dbReference>